<evidence type="ECO:0000256" key="1">
    <source>
        <dbReference type="ARBA" id="ARBA00001936"/>
    </source>
</evidence>
<keyword evidence="6" id="KW-0464">Manganese</keyword>
<dbReference type="PANTHER" id="PTHR12318:SF0">
    <property type="entry name" value="ACYL-COENZYME A DIPHOSPHATASE NUDT19"/>
    <property type="match status" value="1"/>
</dbReference>
<accession>A0A6G7YMF5</accession>
<dbReference type="Proteomes" id="UP000503222">
    <property type="component" value="Chromosome"/>
</dbReference>
<dbReference type="GO" id="GO:0046872">
    <property type="term" value="F:metal ion binding"/>
    <property type="evidence" value="ECO:0007669"/>
    <property type="project" value="UniProtKB-KW"/>
</dbReference>
<reference evidence="8 9" key="1">
    <citation type="submission" date="2020-03" db="EMBL/GenBank/DDBJ databases">
        <title>Sphingomonas sp. nov., isolated from fish.</title>
        <authorList>
            <person name="Hyun D.-W."/>
            <person name="Bae J.-W."/>
        </authorList>
    </citation>
    <scope>NUCLEOTIDE SEQUENCE [LARGE SCALE GENOMIC DNA]</scope>
    <source>
        <strain evidence="8 9">HDW15B</strain>
    </source>
</reference>
<dbReference type="SUPFAM" id="SSF55811">
    <property type="entry name" value="Nudix"/>
    <property type="match status" value="1"/>
</dbReference>
<dbReference type="Gene3D" id="3.90.79.10">
    <property type="entry name" value="Nucleoside Triphosphate Pyrophosphohydrolase"/>
    <property type="match status" value="1"/>
</dbReference>
<feature type="domain" description="Nudix hydrolase" evidence="7">
    <location>
        <begin position="4"/>
        <end position="190"/>
    </location>
</feature>
<keyword evidence="4" id="KW-0378">Hydrolase</keyword>
<evidence type="ECO:0000259" key="7">
    <source>
        <dbReference type="PROSITE" id="PS51462"/>
    </source>
</evidence>
<dbReference type="InterPro" id="IPR015797">
    <property type="entry name" value="NUDIX_hydrolase-like_dom_sf"/>
</dbReference>
<comment type="cofactor">
    <cofactor evidence="1">
        <name>Mn(2+)</name>
        <dbReference type="ChEBI" id="CHEBI:29035"/>
    </cofactor>
</comment>
<dbReference type="GO" id="GO:0016818">
    <property type="term" value="F:hydrolase activity, acting on acid anhydrides, in phosphorus-containing anhydrides"/>
    <property type="evidence" value="ECO:0007669"/>
    <property type="project" value="InterPro"/>
</dbReference>
<comment type="cofactor">
    <cofactor evidence="2">
        <name>Mg(2+)</name>
        <dbReference type="ChEBI" id="CHEBI:18420"/>
    </cofactor>
</comment>
<name>A0A6G7YMF5_9SPHN</name>
<dbReference type="Pfam" id="PF00293">
    <property type="entry name" value="NUDIX"/>
    <property type="match status" value="1"/>
</dbReference>
<evidence type="ECO:0000256" key="6">
    <source>
        <dbReference type="ARBA" id="ARBA00023211"/>
    </source>
</evidence>
<evidence type="ECO:0000313" key="8">
    <source>
        <dbReference type="EMBL" id="QIK77924.1"/>
    </source>
</evidence>
<evidence type="ECO:0000256" key="3">
    <source>
        <dbReference type="ARBA" id="ARBA00022723"/>
    </source>
</evidence>
<keyword evidence="3" id="KW-0479">Metal-binding</keyword>
<evidence type="ECO:0000256" key="4">
    <source>
        <dbReference type="ARBA" id="ARBA00022801"/>
    </source>
</evidence>
<dbReference type="PROSITE" id="PS51462">
    <property type="entry name" value="NUDIX"/>
    <property type="match status" value="1"/>
</dbReference>
<evidence type="ECO:0000256" key="2">
    <source>
        <dbReference type="ARBA" id="ARBA00001946"/>
    </source>
</evidence>
<organism evidence="8 9">
    <name type="scientific">Sphingomonas piscis</name>
    <dbReference type="NCBI Taxonomy" id="2714943"/>
    <lineage>
        <taxon>Bacteria</taxon>
        <taxon>Pseudomonadati</taxon>
        <taxon>Pseudomonadota</taxon>
        <taxon>Alphaproteobacteria</taxon>
        <taxon>Sphingomonadales</taxon>
        <taxon>Sphingomonadaceae</taxon>
        <taxon>Sphingomonas</taxon>
    </lineage>
</organism>
<sequence length="249" mass="27404">MSNETIPAATLILIRETGGSAPEILMVERAGGMSFAAGAWVFPGGRVDPLDVALATALGLGEADSLRLAAIRETLEECAIPVGIEPAPSPQLARQMQHELLHGNDLETVLVRHELDLVLNALIPLARWIPPLEVSRRFDTTFFVALMNDGDRVPNIIDTECTAARWVTAREMLRQEEARQAALIYPTRKNLERLAQFDSFTAILDHVAAHPLIPITAAEEVQHGQRFVTIPEGRGYPITRDPIDRVKRA</sequence>
<dbReference type="KEGG" id="spii:G7077_02335"/>
<proteinExistence type="predicted"/>
<keyword evidence="9" id="KW-1185">Reference proteome</keyword>
<keyword evidence="5" id="KW-0460">Magnesium</keyword>
<dbReference type="AlphaFoldDB" id="A0A6G7YMF5"/>
<dbReference type="PANTHER" id="PTHR12318">
    <property type="entry name" value="TESTOSTERONE-REGULATED PROTEIN RP2"/>
    <property type="match status" value="1"/>
</dbReference>
<protein>
    <submittedName>
        <fullName evidence="8">NUDIX domain-containing protein</fullName>
    </submittedName>
</protein>
<evidence type="ECO:0000313" key="9">
    <source>
        <dbReference type="Proteomes" id="UP000503222"/>
    </source>
</evidence>
<dbReference type="InterPro" id="IPR000086">
    <property type="entry name" value="NUDIX_hydrolase_dom"/>
</dbReference>
<dbReference type="CDD" id="cd18870">
    <property type="entry name" value="NUDIX_AcylCoAdiphos_Nudt19"/>
    <property type="match status" value="1"/>
</dbReference>
<dbReference type="EMBL" id="CP049869">
    <property type="protein sequence ID" value="QIK77924.1"/>
    <property type="molecule type" value="Genomic_DNA"/>
</dbReference>
<gene>
    <name evidence="8" type="ORF">G7077_02335</name>
</gene>
<evidence type="ECO:0000256" key="5">
    <source>
        <dbReference type="ARBA" id="ARBA00022842"/>
    </source>
</evidence>
<dbReference type="InterPro" id="IPR039121">
    <property type="entry name" value="NUDT19"/>
</dbReference>